<dbReference type="Pfam" id="PF00905">
    <property type="entry name" value="Transpeptidase"/>
    <property type="match status" value="1"/>
</dbReference>
<dbReference type="CDD" id="cd06575">
    <property type="entry name" value="PASTA_Pbp2x-like_2"/>
    <property type="match status" value="1"/>
</dbReference>
<sequence length="712" mass="78303">MSPTSKQSKLRSLFVGITFIFLLTAVIFRLFWIQTVDASFLRERAGKTWEKRDVIKPKRGSIKDRKGNDLVEEVRAYIIAADLKRIDDPRKTAKKLSPLLDIPEDVLYQKLTKKGINQVELKNGGNYKVLQEKRDKIMALGLDGIYAIQTTGRNYLEGKLAAHVLGFVNVEGDPAGGLEQKYDKLLRGRPGKIRFKKDALGIKVPNSAEEFQPPQQGKDLVLTLNREIQSDVERQLDQVMARYRAKGATAIVADPKTGEILAMANRPNFNPNHYAETWRSGWNDTNIAISSQFEPGSTFKIVTLAAAIEENVFQSDQRFQSGSIEVGGGTIRDWNNKGWGKITYADGVNLSSNVAFVHLGEKLGADRLERYIDRFGFGRITDRSGQPTGIDLQAEGRGYFFGHKPLHKLELATTAFGQGIAVTPIQQVMAVTAIANGGTLYRPHVVKKVVDPTTDAVVKENQPFVVRRDVVSKETAAKVRELLRGVVLKGTGKEAELPGYEVAGKTGTAQKPKQGGKGYAPGQYMVSFVGFAPAKNPRVVVYVAVDEPKGSGHGGTVAAPAAREIIKDSLLELGVKPTHAREGATAKAHRTPGMIAEDWVGRPVNEVKRSLEKKGVRAQVLGGGKKVVAQYPTDGSRLTRDTAYLLTENTEALEMPDLRGKTLREAMDICRLLDLDSDPTGEGFVIGQSITPGDRIMDQKRISLKLEPPKWQ</sequence>
<dbReference type="InterPro" id="IPR005543">
    <property type="entry name" value="PASTA_dom"/>
</dbReference>
<evidence type="ECO:0000313" key="7">
    <source>
        <dbReference type="Proteomes" id="UP001595843"/>
    </source>
</evidence>
<feature type="transmembrane region" description="Helical" evidence="4">
    <location>
        <begin position="12"/>
        <end position="32"/>
    </location>
</feature>
<dbReference type="Pfam" id="PF03717">
    <property type="entry name" value="PBP_dimer"/>
    <property type="match status" value="1"/>
</dbReference>
<proteinExistence type="inferred from homology"/>
<dbReference type="InterPro" id="IPR005311">
    <property type="entry name" value="PBP_dimer"/>
</dbReference>
<dbReference type="PANTHER" id="PTHR30627">
    <property type="entry name" value="PEPTIDOGLYCAN D,D-TRANSPEPTIDASE"/>
    <property type="match status" value="1"/>
</dbReference>
<evidence type="ECO:0000313" key="6">
    <source>
        <dbReference type="EMBL" id="MFC4076538.1"/>
    </source>
</evidence>
<dbReference type="Proteomes" id="UP001595843">
    <property type="component" value="Unassembled WGS sequence"/>
</dbReference>
<evidence type="ECO:0000256" key="4">
    <source>
        <dbReference type="SAM" id="Phobius"/>
    </source>
</evidence>
<dbReference type="Pfam" id="PF03793">
    <property type="entry name" value="PASTA"/>
    <property type="match status" value="1"/>
</dbReference>
<protein>
    <submittedName>
        <fullName evidence="6">Penicillin-binding transpeptidase domain-containing protein</fullName>
    </submittedName>
</protein>
<reference evidence="7" key="1">
    <citation type="journal article" date="2019" name="Int. J. Syst. Evol. Microbiol.">
        <title>The Global Catalogue of Microorganisms (GCM) 10K type strain sequencing project: providing services to taxonomists for standard genome sequencing and annotation.</title>
        <authorList>
            <consortium name="The Broad Institute Genomics Platform"/>
            <consortium name="The Broad Institute Genome Sequencing Center for Infectious Disease"/>
            <person name="Wu L."/>
            <person name="Ma J."/>
        </authorList>
    </citation>
    <scope>NUCLEOTIDE SEQUENCE [LARGE SCALE GENOMIC DNA]</scope>
    <source>
        <strain evidence="7">IBRC-M 10813</strain>
    </source>
</reference>
<dbReference type="InterPro" id="IPR050515">
    <property type="entry name" value="Beta-lactam/transpept"/>
</dbReference>
<dbReference type="PROSITE" id="PS51178">
    <property type="entry name" value="PASTA"/>
    <property type="match status" value="1"/>
</dbReference>
<evidence type="ECO:0000256" key="1">
    <source>
        <dbReference type="ARBA" id="ARBA00004370"/>
    </source>
</evidence>
<organism evidence="6 7">
    <name type="scientific">Salinithrix halophila</name>
    <dbReference type="NCBI Taxonomy" id="1485204"/>
    <lineage>
        <taxon>Bacteria</taxon>
        <taxon>Bacillati</taxon>
        <taxon>Bacillota</taxon>
        <taxon>Bacilli</taxon>
        <taxon>Bacillales</taxon>
        <taxon>Thermoactinomycetaceae</taxon>
        <taxon>Salinithrix</taxon>
    </lineage>
</organism>
<evidence type="ECO:0000256" key="2">
    <source>
        <dbReference type="ARBA" id="ARBA00007171"/>
    </source>
</evidence>
<dbReference type="PANTHER" id="PTHR30627:SF26">
    <property type="entry name" value="PENICILLIN-BINDING PROTEIN 2B"/>
    <property type="match status" value="1"/>
</dbReference>
<dbReference type="SUPFAM" id="SSF56519">
    <property type="entry name" value="Penicillin binding protein dimerisation domain"/>
    <property type="match status" value="1"/>
</dbReference>
<dbReference type="Gene3D" id="3.40.710.10">
    <property type="entry name" value="DD-peptidase/beta-lactamase superfamily"/>
    <property type="match status" value="1"/>
</dbReference>
<comment type="subcellular location">
    <subcellularLocation>
        <location evidence="1">Membrane</location>
    </subcellularLocation>
</comment>
<comment type="caution">
    <text evidence="6">The sequence shown here is derived from an EMBL/GenBank/DDBJ whole genome shotgun (WGS) entry which is preliminary data.</text>
</comment>
<keyword evidence="3 4" id="KW-0472">Membrane</keyword>
<gene>
    <name evidence="6" type="ORF">ACFOUO_06900</name>
</gene>
<dbReference type="Gene3D" id="3.30.450.330">
    <property type="match status" value="1"/>
</dbReference>
<dbReference type="EMBL" id="JBHSAP010000009">
    <property type="protein sequence ID" value="MFC4076538.1"/>
    <property type="molecule type" value="Genomic_DNA"/>
</dbReference>
<keyword evidence="7" id="KW-1185">Reference proteome</keyword>
<dbReference type="InterPro" id="IPR036138">
    <property type="entry name" value="PBP_dimer_sf"/>
</dbReference>
<accession>A0ABV8JH37</accession>
<dbReference type="SUPFAM" id="SSF54184">
    <property type="entry name" value="Penicillin-binding protein 2x (pbp-2x), c-terminal domain"/>
    <property type="match status" value="2"/>
</dbReference>
<dbReference type="SMART" id="SM00740">
    <property type="entry name" value="PASTA"/>
    <property type="match status" value="2"/>
</dbReference>
<dbReference type="Gene3D" id="3.90.1310.10">
    <property type="entry name" value="Penicillin-binding protein 2a (Domain 2)"/>
    <property type="match status" value="1"/>
</dbReference>
<evidence type="ECO:0000259" key="5">
    <source>
        <dbReference type="PROSITE" id="PS51178"/>
    </source>
</evidence>
<evidence type="ECO:0000256" key="3">
    <source>
        <dbReference type="ARBA" id="ARBA00023136"/>
    </source>
</evidence>
<dbReference type="InterPro" id="IPR001460">
    <property type="entry name" value="PCN-bd_Tpept"/>
</dbReference>
<name>A0ABV8JH37_9BACL</name>
<dbReference type="InterPro" id="IPR012338">
    <property type="entry name" value="Beta-lactam/transpept-like"/>
</dbReference>
<dbReference type="SUPFAM" id="SSF56601">
    <property type="entry name" value="beta-lactamase/transpeptidase-like"/>
    <property type="match status" value="1"/>
</dbReference>
<comment type="similarity">
    <text evidence="2">Belongs to the transpeptidase family.</text>
</comment>
<keyword evidence="4" id="KW-0812">Transmembrane</keyword>
<dbReference type="RefSeq" id="WP_380703569.1">
    <property type="nucleotide sequence ID" value="NZ_JBHSAP010000009.1"/>
</dbReference>
<keyword evidence="4" id="KW-1133">Transmembrane helix</keyword>
<feature type="domain" description="PASTA" evidence="5">
    <location>
        <begin position="649"/>
        <end position="708"/>
    </location>
</feature>